<feature type="compositionally biased region" description="Basic and acidic residues" evidence="1">
    <location>
        <begin position="8"/>
        <end position="20"/>
    </location>
</feature>
<dbReference type="AlphaFoldDB" id="A0A9P6B7T9"/>
<protein>
    <submittedName>
        <fullName evidence="2">Uncharacterized protein</fullName>
    </submittedName>
</protein>
<reference evidence="2" key="1">
    <citation type="journal article" date="2020" name="Nat. Commun.">
        <title>Large-scale genome sequencing of mycorrhizal fungi provides insights into the early evolution of symbiotic traits.</title>
        <authorList>
            <person name="Miyauchi S."/>
            <person name="Kiss E."/>
            <person name="Kuo A."/>
            <person name="Drula E."/>
            <person name="Kohler A."/>
            <person name="Sanchez-Garcia M."/>
            <person name="Morin E."/>
            <person name="Andreopoulos B."/>
            <person name="Barry K.W."/>
            <person name="Bonito G."/>
            <person name="Buee M."/>
            <person name="Carver A."/>
            <person name="Chen C."/>
            <person name="Cichocki N."/>
            <person name="Clum A."/>
            <person name="Culley D."/>
            <person name="Crous P.W."/>
            <person name="Fauchery L."/>
            <person name="Girlanda M."/>
            <person name="Hayes R.D."/>
            <person name="Keri Z."/>
            <person name="LaButti K."/>
            <person name="Lipzen A."/>
            <person name="Lombard V."/>
            <person name="Magnuson J."/>
            <person name="Maillard F."/>
            <person name="Murat C."/>
            <person name="Nolan M."/>
            <person name="Ohm R.A."/>
            <person name="Pangilinan J."/>
            <person name="Pereira M.F."/>
            <person name="Perotto S."/>
            <person name="Peter M."/>
            <person name="Pfister S."/>
            <person name="Riley R."/>
            <person name="Sitrit Y."/>
            <person name="Stielow J.B."/>
            <person name="Szollosi G."/>
            <person name="Zifcakova L."/>
            <person name="Stursova M."/>
            <person name="Spatafora J.W."/>
            <person name="Tedersoo L."/>
            <person name="Vaario L.M."/>
            <person name="Yamada A."/>
            <person name="Yan M."/>
            <person name="Wang P."/>
            <person name="Xu J."/>
            <person name="Bruns T."/>
            <person name="Baldrian P."/>
            <person name="Vilgalys R."/>
            <person name="Dunand C."/>
            <person name="Henrissat B."/>
            <person name="Grigoriev I.V."/>
            <person name="Hibbett D."/>
            <person name="Nagy L.G."/>
            <person name="Martin F.M."/>
        </authorList>
    </citation>
    <scope>NUCLEOTIDE SEQUENCE</scope>
    <source>
        <strain evidence="2">UP504</strain>
    </source>
</reference>
<feature type="region of interest" description="Disordered" evidence="1">
    <location>
        <begin position="1"/>
        <end position="95"/>
    </location>
</feature>
<accession>A0A9P6B7T9</accession>
<feature type="compositionally biased region" description="Pro residues" evidence="1">
    <location>
        <begin position="46"/>
        <end position="58"/>
    </location>
</feature>
<keyword evidence="3" id="KW-1185">Reference proteome</keyword>
<evidence type="ECO:0000256" key="1">
    <source>
        <dbReference type="SAM" id="MobiDB-lite"/>
    </source>
</evidence>
<evidence type="ECO:0000313" key="3">
    <source>
        <dbReference type="Proteomes" id="UP000886523"/>
    </source>
</evidence>
<organism evidence="2 3">
    <name type="scientific">Hydnum rufescens UP504</name>
    <dbReference type="NCBI Taxonomy" id="1448309"/>
    <lineage>
        <taxon>Eukaryota</taxon>
        <taxon>Fungi</taxon>
        <taxon>Dikarya</taxon>
        <taxon>Basidiomycota</taxon>
        <taxon>Agaricomycotina</taxon>
        <taxon>Agaricomycetes</taxon>
        <taxon>Cantharellales</taxon>
        <taxon>Hydnaceae</taxon>
        <taxon>Hydnum</taxon>
    </lineage>
</organism>
<dbReference type="EMBL" id="MU128922">
    <property type="protein sequence ID" value="KAF9518832.1"/>
    <property type="molecule type" value="Genomic_DNA"/>
</dbReference>
<name>A0A9P6B7T9_9AGAM</name>
<evidence type="ECO:0000313" key="2">
    <source>
        <dbReference type="EMBL" id="KAF9518832.1"/>
    </source>
</evidence>
<sequence length="109" mass="12700">MTTNTPNEDTKQRRNPHEPYIRYGRCVVLYKVPPYHKHQNEDPPKEPPPQGMTTPPPHGNQQRDPPKRVPNETRRTEEWYHTPAQAGRYHTPAHAGECSTCKWVTRKPA</sequence>
<dbReference type="Proteomes" id="UP000886523">
    <property type="component" value="Unassembled WGS sequence"/>
</dbReference>
<comment type="caution">
    <text evidence="2">The sequence shown here is derived from an EMBL/GenBank/DDBJ whole genome shotgun (WGS) entry which is preliminary data.</text>
</comment>
<proteinExistence type="predicted"/>
<feature type="compositionally biased region" description="Basic and acidic residues" evidence="1">
    <location>
        <begin position="64"/>
        <end position="80"/>
    </location>
</feature>
<gene>
    <name evidence="2" type="ORF">BS47DRAFT_1358686</name>
</gene>